<gene>
    <name evidence="1" type="ORF">E2C01_082161</name>
</gene>
<dbReference type="AlphaFoldDB" id="A0A5B7IYG7"/>
<comment type="caution">
    <text evidence="1">The sequence shown here is derived from an EMBL/GenBank/DDBJ whole genome shotgun (WGS) entry which is preliminary data.</text>
</comment>
<sequence>MVIICSQVGEVMDAVLNIAEGLITNISVQYYKNETEFLNHFLANKASVKVGVIFEDDPLTNKSYTLRFNPLFTFLPSDGLWSAGQECRNGNNTSELQAYVCSPNSYFYSGFSALQTIIDMALTNVSLDVIMLN</sequence>
<keyword evidence="2" id="KW-1185">Reference proteome</keyword>
<accession>A0A5B7IYG7</accession>
<protein>
    <submittedName>
        <fullName evidence="1">Uncharacterized protein</fullName>
    </submittedName>
</protein>
<organism evidence="1 2">
    <name type="scientific">Portunus trituberculatus</name>
    <name type="common">Swimming crab</name>
    <name type="synonym">Neptunus trituberculatus</name>
    <dbReference type="NCBI Taxonomy" id="210409"/>
    <lineage>
        <taxon>Eukaryota</taxon>
        <taxon>Metazoa</taxon>
        <taxon>Ecdysozoa</taxon>
        <taxon>Arthropoda</taxon>
        <taxon>Crustacea</taxon>
        <taxon>Multicrustacea</taxon>
        <taxon>Malacostraca</taxon>
        <taxon>Eumalacostraca</taxon>
        <taxon>Eucarida</taxon>
        <taxon>Decapoda</taxon>
        <taxon>Pleocyemata</taxon>
        <taxon>Brachyura</taxon>
        <taxon>Eubrachyura</taxon>
        <taxon>Portunoidea</taxon>
        <taxon>Portunidae</taxon>
        <taxon>Portuninae</taxon>
        <taxon>Portunus</taxon>
    </lineage>
</organism>
<dbReference type="EMBL" id="VSRR010074078">
    <property type="protein sequence ID" value="MPC87303.1"/>
    <property type="molecule type" value="Genomic_DNA"/>
</dbReference>
<dbReference type="Proteomes" id="UP000324222">
    <property type="component" value="Unassembled WGS sequence"/>
</dbReference>
<reference evidence="1 2" key="1">
    <citation type="submission" date="2019-05" db="EMBL/GenBank/DDBJ databases">
        <title>Another draft genome of Portunus trituberculatus and its Hox gene families provides insights of decapod evolution.</title>
        <authorList>
            <person name="Jeong J.-H."/>
            <person name="Song I."/>
            <person name="Kim S."/>
            <person name="Choi T."/>
            <person name="Kim D."/>
            <person name="Ryu S."/>
            <person name="Kim W."/>
        </authorList>
    </citation>
    <scope>NUCLEOTIDE SEQUENCE [LARGE SCALE GENOMIC DNA]</scope>
    <source>
        <tissue evidence="1">Muscle</tissue>
    </source>
</reference>
<name>A0A5B7IYG7_PORTR</name>
<evidence type="ECO:0000313" key="1">
    <source>
        <dbReference type="EMBL" id="MPC87303.1"/>
    </source>
</evidence>
<evidence type="ECO:0000313" key="2">
    <source>
        <dbReference type="Proteomes" id="UP000324222"/>
    </source>
</evidence>
<proteinExistence type="predicted"/>
<dbReference type="OrthoDB" id="8061355at2759"/>